<proteinExistence type="predicted"/>
<evidence type="ECO:0000313" key="1">
    <source>
        <dbReference type="EMBL" id="KKM56457.1"/>
    </source>
</evidence>
<organism evidence="1">
    <name type="scientific">marine sediment metagenome</name>
    <dbReference type="NCBI Taxonomy" id="412755"/>
    <lineage>
        <taxon>unclassified sequences</taxon>
        <taxon>metagenomes</taxon>
        <taxon>ecological metagenomes</taxon>
    </lineage>
</organism>
<name>A0A0F9L645_9ZZZZ</name>
<comment type="caution">
    <text evidence="1">The sequence shown here is derived from an EMBL/GenBank/DDBJ whole genome shotgun (WGS) entry which is preliminary data.</text>
</comment>
<protein>
    <submittedName>
        <fullName evidence="1">Uncharacterized protein</fullName>
    </submittedName>
</protein>
<reference evidence="1" key="1">
    <citation type="journal article" date="2015" name="Nature">
        <title>Complex archaea that bridge the gap between prokaryotes and eukaryotes.</title>
        <authorList>
            <person name="Spang A."/>
            <person name="Saw J.H."/>
            <person name="Jorgensen S.L."/>
            <person name="Zaremba-Niedzwiedzka K."/>
            <person name="Martijn J."/>
            <person name="Lind A.E."/>
            <person name="van Eijk R."/>
            <person name="Schleper C."/>
            <person name="Guy L."/>
            <person name="Ettema T.J."/>
        </authorList>
    </citation>
    <scope>NUCLEOTIDE SEQUENCE</scope>
</reference>
<dbReference type="EMBL" id="LAZR01011868">
    <property type="protein sequence ID" value="KKM56457.1"/>
    <property type="molecule type" value="Genomic_DNA"/>
</dbReference>
<gene>
    <name evidence="1" type="ORF">LCGC14_1551620</name>
</gene>
<dbReference type="AlphaFoldDB" id="A0A0F9L645"/>
<accession>A0A0F9L645</accession>
<sequence>MTDKFTWGDFFNRVQTECDDPDKAFARWDDQPSKEEWAAQYALALLEQAIRQDGTPMPKYHCEEVAENAKKMAAMIFEEEKPDEQTPSPS</sequence>